<feature type="transmembrane region" description="Helical" evidence="1">
    <location>
        <begin position="102"/>
        <end position="120"/>
    </location>
</feature>
<keyword evidence="1" id="KW-0472">Membrane</keyword>
<proteinExistence type="predicted"/>
<dbReference type="RefSeq" id="WP_136943116.1">
    <property type="nucleotide sequence ID" value="NZ_SWKR01000002.1"/>
</dbReference>
<evidence type="ECO:0000256" key="1">
    <source>
        <dbReference type="SAM" id="Phobius"/>
    </source>
</evidence>
<keyword evidence="3" id="KW-1185">Reference proteome</keyword>
<organism evidence="2 3">
    <name type="scientific">Sphingomonas baiyangensis</name>
    <dbReference type="NCBI Taxonomy" id="2572576"/>
    <lineage>
        <taxon>Bacteria</taxon>
        <taxon>Pseudomonadati</taxon>
        <taxon>Pseudomonadota</taxon>
        <taxon>Alphaproteobacteria</taxon>
        <taxon>Sphingomonadales</taxon>
        <taxon>Sphingomonadaceae</taxon>
        <taxon>Sphingomonas</taxon>
    </lineage>
</organism>
<feature type="transmembrane region" description="Helical" evidence="1">
    <location>
        <begin position="12"/>
        <end position="33"/>
    </location>
</feature>
<comment type="caution">
    <text evidence="2">The sequence shown here is derived from an EMBL/GenBank/DDBJ whole genome shotgun (WGS) entry which is preliminary data.</text>
</comment>
<name>A0A4U1L2Q3_9SPHN</name>
<evidence type="ECO:0000313" key="2">
    <source>
        <dbReference type="EMBL" id="TKD51167.1"/>
    </source>
</evidence>
<dbReference type="Proteomes" id="UP000309138">
    <property type="component" value="Unassembled WGS sequence"/>
</dbReference>
<feature type="transmembrane region" description="Helical" evidence="1">
    <location>
        <begin position="127"/>
        <end position="145"/>
    </location>
</feature>
<keyword evidence="1" id="KW-0812">Transmembrane</keyword>
<protein>
    <submittedName>
        <fullName evidence="2">Uncharacterized protein</fullName>
    </submittedName>
</protein>
<feature type="transmembrane region" description="Helical" evidence="1">
    <location>
        <begin position="75"/>
        <end position="96"/>
    </location>
</feature>
<keyword evidence="1" id="KW-1133">Transmembrane helix</keyword>
<reference evidence="2 3" key="1">
    <citation type="submission" date="2019-04" db="EMBL/GenBank/DDBJ databases">
        <authorList>
            <person name="Yang Y."/>
            <person name="Wei D."/>
        </authorList>
    </citation>
    <scope>NUCLEOTIDE SEQUENCE [LARGE SCALE GENOMIC DNA]</scope>
    <source>
        <strain evidence="2 3">L-1-4w-11</strain>
    </source>
</reference>
<dbReference type="AlphaFoldDB" id="A0A4U1L2Q3"/>
<gene>
    <name evidence="2" type="ORF">FBR43_10670</name>
</gene>
<feature type="transmembrane region" description="Helical" evidence="1">
    <location>
        <begin position="45"/>
        <end position="63"/>
    </location>
</feature>
<dbReference type="OrthoDB" id="9813621at2"/>
<dbReference type="EMBL" id="SWKR01000002">
    <property type="protein sequence ID" value="TKD51167.1"/>
    <property type="molecule type" value="Genomic_DNA"/>
</dbReference>
<accession>A0A4U1L2Q3</accession>
<feature type="transmembrane region" description="Helical" evidence="1">
    <location>
        <begin position="151"/>
        <end position="170"/>
    </location>
</feature>
<evidence type="ECO:0000313" key="3">
    <source>
        <dbReference type="Proteomes" id="UP000309138"/>
    </source>
</evidence>
<sequence>MPAPADLRARNLWRPLGWGTIAAMIAAPAVAMRFTSEVHWGPEDFGFAIVLLGGVGLAFELVVRRSDRAAYRAGAAVALAAALLTLWANAAVGIVGSEENDINMAFNLVPALALLAAAVARLRAAPMAYAMLFAAGAQLALGLAMQFAGHGVWPFTLALTATWLASVWLFRRAAR</sequence>